<keyword evidence="2" id="KW-1185">Reference proteome</keyword>
<protein>
    <submittedName>
        <fullName evidence="1">Uncharacterized protein</fullName>
    </submittedName>
</protein>
<name>A0ACC1S8R7_9APHY</name>
<dbReference type="Proteomes" id="UP001148662">
    <property type="component" value="Unassembled WGS sequence"/>
</dbReference>
<accession>A0ACC1S8R7</accession>
<dbReference type="EMBL" id="JANHOG010001609">
    <property type="protein sequence ID" value="KAJ3534395.1"/>
    <property type="molecule type" value="Genomic_DNA"/>
</dbReference>
<reference evidence="1" key="1">
    <citation type="submission" date="2022-07" db="EMBL/GenBank/DDBJ databases">
        <title>Genome Sequence of Phlebia brevispora.</title>
        <authorList>
            <person name="Buettner E."/>
        </authorList>
    </citation>
    <scope>NUCLEOTIDE SEQUENCE</scope>
    <source>
        <strain evidence="1">MPL23</strain>
    </source>
</reference>
<sequence>MSGNPGNVARGIKAGITNPNVSEDKKQELRERLDDMESSGAAHGQEAKSAQVKQGHKANLNNPNTSEEAKQNSKNILDSM</sequence>
<evidence type="ECO:0000313" key="2">
    <source>
        <dbReference type="Proteomes" id="UP001148662"/>
    </source>
</evidence>
<evidence type="ECO:0000313" key="1">
    <source>
        <dbReference type="EMBL" id="KAJ3534395.1"/>
    </source>
</evidence>
<proteinExistence type="predicted"/>
<comment type="caution">
    <text evidence="1">The sequence shown here is derived from an EMBL/GenBank/DDBJ whole genome shotgun (WGS) entry which is preliminary data.</text>
</comment>
<gene>
    <name evidence="1" type="ORF">NM688_g7145</name>
</gene>
<organism evidence="1 2">
    <name type="scientific">Phlebia brevispora</name>
    <dbReference type="NCBI Taxonomy" id="194682"/>
    <lineage>
        <taxon>Eukaryota</taxon>
        <taxon>Fungi</taxon>
        <taxon>Dikarya</taxon>
        <taxon>Basidiomycota</taxon>
        <taxon>Agaricomycotina</taxon>
        <taxon>Agaricomycetes</taxon>
        <taxon>Polyporales</taxon>
        <taxon>Meruliaceae</taxon>
        <taxon>Phlebia</taxon>
    </lineage>
</organism>